<comment type="caution">
    <text evidence="2">The sequence shown here is derived from an EMBL/GenBank/DDBJ whole genome shotgun (WGS) entry which is preliminary data.</text>
</comment>
<dbReference type="OrthoDB" id="2018366at2759"/>
<protein>
    <recommendedName>
        <fullName evidence="1">DUF7734 domain-containing protein</fullName>
    </recommendedName>
</protein>
<evidence type="ECO:0000259" key="1">
    <source>
        <dbReference type="Pfam" id="PF24869"/>
    </source>
</evidence>
<dbReference type="Proteomes" id="UP000593562">
    <property type="component" value="Unassembled WGS sequence"/>
</dbReference>
<dbReference type="InterPro" id="IPR056636">
    <property type="entry name" value="DUF7734"/>
</dbReference>
<proteinExistence type="predicted"/>
<dbReference type="GO" id="GO:0009507">
    <property type="term" value="C:chloroplast"/>
    <property type="evidence" value="ECO:0007669"/>
    <property type="project" value="TreeGrafter"/>
</dbReference>
<evidence type="ECO:0000313" key="2">
    <source>
        <dbReference type="EMBL" id="KAF5737772.1"/>
    </source>
</evidence>
<dbReference type="AlphaFoldDB" id="A0A7J7CUH0"/>
<sequence>MLLSSSPSPSLFLSKSNDTTSYNFSSPTTITIISKLSKPINLSSISQRASMSTNVCRARRRVRYEDAEGEGEGEGEEYGHNKEIALLEMYSQSATKEALLVQALVDKQEVEVLIFRGFSSCLTYGTSPDPSRSVIPERAVIKCIDRIKGPFDPSNVEYLEKDLSWDVFKNRVV</sequence>
<feature type="domain" description="DUF7734" evidence="1">
    <location>
        <begin position="85"/>
        <end position="171"/>
    </location>
</feature>
<dbReference type="PANTHER" id="PTHR36729:SF2">
    <property type="entry name" value="EXPRESSED PROTEIN"/>
    <property type="match status" value="1"/>
</dbReference>
<name>A0A7J7CUH0_TRIWF</name>
<gene>
    <name evidence="2" type="ORF">HS088_TW13G00662</name>
</gene>
<reference evidence="2 3" key="1">
    <citation type="journal article" date="2020" name="Nat. Commun.">
        <title>Genome of Tripterygium wilfordii and identification of cytochrome P450 involved in triptolide biosynthesis.</title>
        <authorList>
            <person name="Tu L."/>
            <person name="Su P."/>
            <person name="Zhang Z."/>
            <person name="Gao L."/>
            <person name="Wang J."/>
            <person name="Hu T."/>
            <person name="Zhou J."/>
            <person name="Zhang Y."/>
            <person name="Zhao Y."/>
            <person name="Liu Y."/>
            <person name="Song Y."/>
            <person name="Tong Y."/>
            <person name="Lu Y."/>
            <person name="Yang J."/>
            <person name="Xu C."/>
            <person name="Jia M."/>
            <person name="Peters R.J."/>
            <person name="Huang L."/>
            <person name="Gao W."/>
        </authorList>
    </citation>
    <scope>NUCLEOTIDE SEQUENCE [LARGE SCALE GENOMIC DNA]</scope>
    <source>
        <strain evidence="3">cv. XIE 37</strain>
        <tissue evidence="2">Leaf</tissue>
    </source>
</reference>
<dbReference type="EMBL" id="JAAARO010000013">
    <property type="protein sequence ID" value="KAF5737772.1"/>
    <property type="molecule type" value="Genomic_DNA"/>
</dbReference>
<keyword evidence="3" id="KW-1185">Reference proteome</keyword>
<organism evidence="2 3">
    <name type="scientific">Tripterygium wilfordii</name>
    <name type="common">Thunder God vine</name>
    <dbReference type="NCBI Taxonomy" id="458696"/>
    <lineage>
        <taxon>Eukaryota</taxon>
        <taxon>Viridiplantae</taxon>
        <taxon>Streptophyta</taxon>
        <taxon>Embryophyta</taxon>
        <taxon>Tracheophyta</taxon>
        <taxon>Spermatophyta</taxon>
        <taxon>Magnoliopsida</taxon>
        <taxon>eudicotyledons</taxon>
        <taxon>Gunneridae</taxon>
        <taxon>Pentapetalae</taxon>
        <taxon>rosids</taxon>
        <taxon>fabids</taxon>
        <taxon>Celastrales</taxon>
        <taxon>Celastraceae</taxon>
        <taxon>Tripterygium</taxon>
    </lineage>
</organism>
<accession>A0A7J7CUH0</accession>
<dbReference type="Pfam" id="PF24869">
    <property type="entry name" value="DUF7734"/>
    <property type="match status" value="1"/>
</dbReference>
<dbReference type="PANTHER" id="PTHR36729">
    <property type="entry name" value="EXPRESSED PROTEIN"/>
    <property type="match status" value="1"/>
</dbReference>
<evidence type="ECO:0000313" key="3">
    <source>
        <dbReference type="Proteomes" id="UP000593562"/>
    </source>
</evidence>
<dbReference type="FunCoup" id="A0A7J7CUH0">
    <property type="interactions" value="644"/>
</dbReference>
<dbReference type="InParanoid" id="A0A7J7CUH0"/>